<organism evidence="1 2">
    <name type="scientific">Haloarcula salina</name>
    <dbReference type="NCBI Taxonomy" id="1429914"/>
    <lineage>
        <taxon>Archaea</taxon>
        <taxon>Methanobacteriati</taxon>
        <taxon>Methanobacteriota</taxon>
        <taxon>Stenosarchaea group</taxon>
        <taxon>Halobacteria</taxon>
        <taxon>Halobacteriales</taxon>
        <taxon>Haloarculaceae</taxon>
        <taxon>Haloarcula</taxon>
    </lineage>
</organism>
<proteinExistence type="predicted"/>
<reference evidence="1" key="1">
    <citation type="submission" date="2021-06" db="EMBL/GenBank/DDBJ databases">
        <title>New haloarchaea isolates fom saline soil.</title>
        <authorList>
            <person name="Duran-Viseras A."/>
            <person name="Sanchez-Porro C.S."/>
            <person name="Ventosa A."/>
        </authorList>
    </citation>
    <scope>NUCLEOTIDE SEQUENCE</scope>
    <source>
        <strain evidence="1">JCM 18369</strain>
    </source>
</reference>
<dbReference type="RefSeq" id="WP_162414238.1">
    <property type="nucleotide sequence ID" value="NZ_JAHQXE010000004.1"/>
</dbReference>
<evidence type="ECO:0000313" key="1">
    <source>
        <dbReference type="EMBL" id="MBV0902657.1"/>
    </source>
</evidence>
<comment type="caution">
    <text evidence="1">The sequence shown here is derived from an EMBL/GenBank/DDBJ whole genome shotgun (WGS) entry which is preliminary data.</text>
</comment>
<gene>
    <name evidence="1" type="ORF">KTS37_12760</name>
</gene>
<sequence length="285" mass="31938">MRRRQFLASGTALLSVALAGCGHPPVVLDMRTATSADIADEVAMSAESDSEEYAVVTSARDNGTATRRGRYDLFDRSSTVRVNDTFYDVSETRVASSEVTVYEVLIDFDPEDTTPDVGEIRYDDLPAVDRRQLDPVVSEDHPTGQDGYDVGIGYGTAEEVGNGSVFVPERQYDVIVHDGERYRVAVNSRTASEAEYRYEVTEIAPDAEAFADQVRARYLFELTGLSEAERTVVQEGIESGYYEDDDAFRSVVERIRGHEGIREDDFYGTWLIAYEGEEYITYVEW</sequence>
<name>A0AA41G1G8_9EURY</name>
<keyword evidence="2" id="KW-1185">Reference proteome</keyword>
<evidence type="ECO:0000313" key="2">
    <source>
        <dbReference type="Proteomes" id="UP001166304"/>
    </source>
</evidence>
<dbReference type="AlphaFoldDB" id="A0AA41G1G8"/>
<accession>A0AA41G1G8</accession>
<protein>
    <submittedName>
        <fullName evidence="1">Uncharacterized protein</fullName>
    </submittedName>
</protein>
<dbReference type="EMBL" id="JAHQXE010000004">
    <property type="protein sequence ID" value="MBV0902657.1"/>
    <property type="molecule type" value="Genomic_DNA"/>
</dbReference>
<dbReference type="Proteomes" id="UP001166304">
    <property type="component" value="Unassembled WGS sequence"/>
</dbReference>
<dbReference type="PROSITE" id="PS51257">
    <property type="entry name" value="PROKAR_LIPOPROTEIN"/>
    <property type="match status" value="1"/>
</dbReference>